<name>K2R2W4_METFP</name>
<dbReference type="RefSeq" id="WP_004029414.1">
    <property type="nucleotide sequence ID" value="NZ_AMPO01000001.1"/>
</dbReference>
<keyword evidence="2" id="KW-0680">Restriction system</keyword>
<keyword evidence="3" id="KW-0238">DNA-binding</keyword>
<dbReference type="PATRIC" id="fig|1204725.3.peg.222"/>
<dbReference type="AlphaFoldDB" id="K2R2W4"/>
<dbReference type="GO" id="GO:0003677">
    <property type="term" value="F:DNA binding"/>
    <property type="evidence" value="ECO:0007669"/>
    <property type="project" value="UniProtKB-KW"/>
</dbReference>
<dbReference type="GO" id="GO:0009307">
    <property type="term" value="P:DNA restriction-modification system"/>
    <property type="evidence" value="ECO:0007669"/>
    <property type="project" value="UniProtKB-KW"/>
</dbReference>
<evidence type="ECO:0000259" key="4">
    <source>
        <dbReference type="Pfam" id="PF01420"/>
    </source>
</evidence>
<organism evidence="5 6">
    <name type="scientific">Methanobacterium formicicum (strain DSM 3637 / PP1)</name>
    <dbReference type="NCBI Taxonomy" id="1204725"/>
    <lineage>
        <taxon>Archaea</taxon>
        <taxon>Methanobacteriati</taxon>
        <taxon>Methanobacteriota</taxon>
        <taxon>Methanomada group</taxon>
        <taxon>Methanobacteria</taxon>
        <taxon>Methanobacteriales</taxon>
        <taxon>Methanobacteriaceae</taxon>
        <taxon>Methanobacterium</taxon>
    </lineage>
</organism>
<gene>
    <name evidence="5" type="ORF">A994_01115</name>
</gene>
<sequence length="462" mass="52837">MVECFSINLIDVESRLDPNYYRLEFLEIMDRFNDSEFQFKTLKEISSKIKSGSTPKSGGPAYVNAENGIPFIRSGDINEYNSINFNKILYIKPEVHNNSLKGSKLKKGDLLIALVGATIGQVSVYNDENEANINQALALVRLNEEINPEYVKIFLLSKLGQLQLNRIKRPVARANINLEEIGGINILLPPIEIQNDIARKMENAYKTKKEKESKAFEILNSMEDFLFQELKIRIPKSREKMTFVVGSDDIEGRLDPFYYKPLFNELYSELINNESLNTKKFGTEIESIINGMDYREFSDIGLNYLRVSNIKPFEIEYSDVKKINLPITDIKKDIQLKKGDILLTRKGTYGIAVCVNADLDDIISSEIFRIRLKQDINKKYVEIVLNSSIGKLQFDRNKIGAIMGSLSQESIKNLLLPVPPIEIQENIIKEFSYKMSESTKLQEEGNKLIFETKNEIELILGV</sequence>
<feature type="domain" description="Type I restriction modification DNA specificity" evidence="4">
    <location>
        <begin position="35"/>
        <end position="207"/>
    </location>
</feature>
<reference evidence="5 6" key="1">
    <citation type="journal article" date="2012" name="J. Bacteriol.">
        <title>Draft genome sequence of Methanobacterium formicicum DSM 3637, an archaebacterium isolated from the methane producer amoeba Pelomyxa palustris.</title>
        <authorList>
            <person name="Gutierrez G."/>
        </authorList>
    </citation>
    <scope>NUCLEOTIDE SEQUENCE [LARGE SCALE GENOMIC DNA]</scope>
    <source>
        <strain evidence="6">DSM 3637 / PP1</strain>
    </source>
</reference>
<comment type="similarity">
    <text evidence="1">Belongs to the type-I restriction system S methylase family.</text>
</comment>
<accession>K2R2W4</accession>
<evidence type="ECO:0000256" key="3">
    <source>
        <dbReference type="ARBA" id="ARBA00023125"/>
    </source>
</evidence>
<evidence type="ECO:0000313" key="5">
    <source>
        <dbReference type="EMBL" id="EKF86843.1"/>
    </source>
</evidence>
<feature type="domain" description="Type I restriction modification DNA specificity" evidence="4">
    <location>
        <begin position="322"/>
        <end position="433"/>
    </location>
</feature>
<evidence type="ECO:0000313" key="6">
    <source>
        <dbReference type="Proteomes" id="UP000007360"/>
    </source>
</evidence>
<dbReference type="Proteomes" id="UP000007360">
    <property type="component" value="Unassembled WGS sequence"/>
</dbReference>
<dbReference type="InterPro" id="IPR044946">
    <property type="entry name" value="Restrct_endonuc_typeI_TRD_sf"/>
</dbReference>
<dbReference type="PANTHER" id="PTHR30408:SF12">
    <property type="entry name" value="TYPE I RESTRICTION ENZYME MJAVIII SPECIFICITY SUBUNIT"/>
    <property type="match status" value="1"/>
</dbReference>
<dbReference type="InterPro" id="IPR000055">
    <property type="entry name" value="Restrct_endonuc_typeI_TRD"/>
</dbReference>
<keyword evidence="6" id="KW-1185">Reference proteome</keyword>
<protein>
    <submittedName>
        <fullName evidence="5">N-6 DNA methylase</fullName>
    </submittedName>
</protein>
<dbReference type="Gene3D" id="3.90.220.20">
    <property type="entry name" value="DNA methylase specificity domains"/>
    <property type="match status" value="2"/>
</dbReference>
<dbReference type="GO" id="GO:0008168">
    <property type="term" value="F:methyltransferase activity"/>
    <property type="evidence" value="ECO:0007669"/>
    <property type="project" value="UniProtKB-KW"/>
</dbReference>
<keyword evidence="5" id="KW-0808">Transferase</keyword>
<evidence type="ECO:0000256" key="2">
    <source>
        <dbReference type="ARBA" id="ARBA00022747"/>
    </source>
</evidence>
<dbReference type="OrthoDB" id="84651at2157"/>
<proteinExistence type="inferred from homology"/>
<dbReference type="PANTHER" id="PTHR30408">
    <property type="entry name" value="TYPE-1 RESTRICTION ENZYME ECOKI SPECIFICITY PROTEIN"/>
    <property type="match status" value="1"/>
</dbReference>
<comment type="caution">
    <text evidence="5">The sequence shown here is derived from an EMBL/GenBank/DDBJ whole genome shotgun (WGS) entry which is preliminary data.</text>
</comment>
<dbReference type="InterPro" id="IPR052021">
    <property type="entry name" value="Type-I_RS_S_subunit"/>
</dbReference>
<dbReference type="Pfam" id="PF01420">
    <property type="entry name" value="Methylase_S"/>
    <property type="match status" value="2"/>
</dbReference>
<keyword evidence="5" id="KW-0489">Methyltransferase</keyword>
<dbReference type="REBASE" id="57315">
    <property type="entry name" value="S.Mfo3637ORF1120P"/>
</dbReference>
<dbReference type="SUPFAM" id="SSF116734">
    <property type="entry name" value="DNA methylase specificity domain"/>
    <property type="match status" value="2"/>
</dbReference>
<dbReference type="EMBL" id="AMPO01000001">
    <property type="protein sequence ID" value="EKF86843.1"/>
    <property type="molecule type" value="Genomic_DNA"/>
</dbReference>
<dbReference type="GO" id="GO:0032259">
    <property type="term" value="P:methylation"/>
    <property type="evidence" value="ECO:0007669"/>
    <property type="project" value="UniProtKB-KW"/>
</dbReference>
<evidence type="ECO:0000256" key="1">
    <source>
        <dbReference type="ARBA" id="ARBA00010923"/>
    </source>
</evidence>